<evidence type="ECO:0000313" key="10">
    <source>
        <dbReference type="Proteomes" id="UP000032726"/>
    </source>
</evidence>
<comment type="catalytic activity">
    <reaction evidence="7">
        <text>guanosine(18) in tRNA + S-adenosyl-L-methionine = 2'-O-methylguanosine(18) in tRNA + S-adenosyl-L-homocysteine + H(+)</text>
        <dbReference type="Rhea" id="RHEA:20077"/>
        <dbReference type="Rhea" id="RHEA-COMP:10190"/>
        <dbReference type="Rhea" id="RHEA-COMP:10192"/>
        <dbReference type="ChEBI" id="CHEBI:15378"/>
        <dbReference type="ChEBI" id="CHEBI:57856"/>
        <dbReference type="ChEBI" id="CHEBI:59789"/>
        <dbReference type="ChEBI" id="CHEBI:74269"/>
        <dbReference type="ChEBI" id="CHEBI:74445"/>
        <dbReference type="EC" id="2.1.1.34"/>
    </reaction>
</comment>
<evidence type="ECO:0000256" key="7">
    <source>
        <dbReference type="HAMAP-Rule" id="MF_02060"/>
    </source>
</evidence>
<dbReference type="AlphaFoldDB" id="A0A0D5YPC0"/>
<accession>A0A0D5YPC0</accession>
<dbReference type="HAMAP" id="MF_02060">
    <property type="entry name" value="tRNA_methyltr_TrmH"/>
    <property type="match status" value="1"/>
</dbReference>
<dbReference type="OrthoDB" id="9785673at2"/>
<dbReference type="PANTHER" id="PTHR43453:SF1">
    <property type="entry name" value="TRNA_RRNA METHYLTRANSFERASE SPOU TYPE DOMAIN-CONTAINING PROTEIN"/>
    <property type="match status" value="1"/>
</dbReference>
<proteinExistence type="inferred from homology"/>
<dbReference type="GO" id="GO:0002938">
    <property type="term" value="P:tRNA guanine ribose methylation"/>
    <property type="evidence" value="ECO:0007669"/>
    <property type="project" value="UniProtKB-UniRule"/>
</dbReference>
<feature type="binding site" evidence="7">
    <location>
        <position position="152"/>
    </location>
    <ligand>
        <name>S-adenosyl-L-methionine</name>
        <dbReference type="ChEBI" id="CHEBI:59789"/>
    </ligand>
</feature>
<dbReference type="EMBL" id="CP011071">
    <property type="protein sequence ID" value="AKA33738.1"/>
    <property type="molecule type" value="Genomic_DNA"/>
</dbReference>
<dbReference type="KEGG" id="mlt:VC82_46"/>
<evidence type="ECO:0000256" key="5">
    <source>
        <dbReference type="ARBA" id="ARBA00022694"/>
    </source>
</evidence>
<dbReference type="HOGENOM" id="CLU_021322_4_1_10"/>
<organism evidence="9 10">
    <name type="scientific">Flagellimonas lutaonensis</name>
    <dbReference type="NCBI Taxonomy" id="516051"/>
    <lineage>
        <taxon>Bacteria</taxon>
        <taxon>Pseudomonadati</taxon>
        <taxon>Bacteroidota</taxon>
        <taxon>Flavobacteriia</taxon>
        <taxon>Flavobacteriales</taxon>
        <taxon>Flavobacteriaceae</taxon>
        <taxon>Flagellimonas</taxon>
    </lineage>
</organism>
<sequence>MFDHDLLKYLEGFVSAQRRQRFEEVLQHRTKFLTVAIEDVYQLHNTSAVLRSCDAFGVQTLHVVEDRFGQRLDKNIAVGAEQWVDVSRYPSSAECMARLRNEGYQIVATTPHTDSCLLEDFSLDKKTALFFGTEKEGLSETVIEQADAHLKIPMVGFSESLNISVSAAIVLQELTHRLRKSDLRWQLTADEILQKRLDWTKKSIKNVEKIIERFAPGPK</sequence>
<dbReference type="InterPro" id="IPR033671">
    <property type="entry name" value="TrmH"/>
</dbReference>
<evidence type="ECO:0000256" key="3">
    <source>
        <dbReference type="ARBA" id="ARBA00022679"/>
    </source>
</evidence>
<dbReference type="GO" id="GO:0000049">
    <property type="term" value="F:tRNA binding"/>
    <property type="evidence" value="ECO:0007669"/>
    <property type="project" value="UniProtKB-UniRule"/>
</dbReference>
<dbReference type="Gene3D" id="3.40.1280.10">
    <property type="match status" value="1"/>
</dbReference>
<evidence type="ECO:0000256" key="2">
    <source>
        <dbReference type="ARBA" id="ARBA00022603"/>
    </source>
</evidence>
<feature type="binding site" evidence="7">
    <location>
        <position position="161"/>
    </location>
    <ligand>
        <name>S-adenosyl-L-methionine</name>
        <dbReference type="ChEBI" id="CHEBI:59789"/>
    </ligand>
</feature>
<dbReference type="InterPro" id="IPR029028">
    <property type="entry name" value="Alpha/beta_knot_MTases"/>
</dbReference>
<keyword evidence="5 7" id="KW-0819">tRNA processing</keyword>
<keyword evidence="1 7" id="KW-0820">tRNA-binding</keyword>
<dbReference type="CDD" id="cd18092">
    <property type="entry name" value="SpoU-like_TrmH"/>
    <property type="match status" value="1"/>
</dbReference>
<dbReference type="Proteomes" id="UP000032726">
    <property type="component" value="Chromosome"/>
</dbReference>
<protein>
    <recommendedName>
        <fullName evidence="7">tRNA (guanosine(18)-2'-O)-methyltransferase</fullName>
        <ecNumber evidence="7">2.1.1.34</ecNumber>
    </recommendedName>
    <alternativeName>
        <fullName evidence="7">tRNA [Gm18] methyltransferase</fullName>
    </alternativeName>
</protein>
<dbReference type="InterPro" id="IPR001537">
    <property type="entry name" value="SpoU_MeTrfase"/>
</dbReference>
<feature type="binding site" evidence="7">
    <location>
        <position position="109"/>
    </location>
    <ligand>
        <name>S-adenosyl-L-methionine</name>
        <dbReference type="ChEBI" id="CHEBI:59789"/>
    </ligand>
</feature>
<name>A0A0D5YPC0_9FLAO</name>
<dbReference type="Pfam" id="PF00588">
    <property type="entry name" value="SpoU_methylase"/>
    <property type="match status" value="1"/>
</dbReference>
<gene>
    <name evidence="7" type="primary">trmH</name>
    <name evidence="9" type="ORF">VC82_46</name>
</gene>
<dbReference type="EC" id="2.1.1.34" evidence="7"/>
<evidence type="ECO:0000256" key="4">
    <source>
        <dbReference type="ARBA" id="ARBA00022691"/>
    </source>
</evidence>
<dbReference type="PATRIC" id="fig|516051.4.peg.46"/>
<evidence type="ECO:0000256" key="1">
    <source>
        <dbReference type="ARBA" id="ARBA00022555"/>
    </source>
</evidence>
<keyword evidence="4 7" id="KW-0949">S-adenosyl-L-methionine</keyword>
<comment type="function">
    <text evidence="7">Catalyzes the 2'-O methylation of guanosine at position 18 in tRNA.</text>
</comment>
<keyword evidence="3 7" id="KW-0808">Transferase</keyword>
<dbReference type="GO" id="GO:0141100">
    <property type="term" value="F:tRNA (guanine(18)-2'-O)-methyltransferase activity"/>
    <property type="evidence" value="ECO:0007669"/>
    <property type="project" value="UniProtKB-UniRule"/>
</dbReference>
<dbReference type="InterPro" id="IPR029026">
    <property type="entry name" value="tRNA_m1G_MTases_N"/>
</dbReference>
<feature type="domain" description="tRNA/rRNA methyltransferase SpoU type" evidence="8">
    <location>
        <begin position="33"/>
        <end position="171"/>
    </location>
</feature>
<dbReference type="STRING" id="516051.VC82_46"/>
<evidence type="ECO:0000313" key="9">
    <source>
        <dbReference type="EMBL" id="AKA33738.1"/>
    </source>
</evidence>
<evidence type="ECO:0000256" key="6">
    <source>
        <dbReference type="ARBA" id="ARBA00022884"/>
    </source>
</evidence>
<dbReference type="PANTHER" id="PTHR43453">
    <property type="entry name" value="RRNA METHYLASE-LIKE"/>
    <property type="match status" value="1"/>
</dbReference>
<comment type="similarity">
    <text evidence="7">Belongs to the class IV-like SAM-binding methyltransferase superfamily. RNA methyltransferase TrmH family.</text>
</comment>
<evidence type="ECO:0000259" key="8">
    <source>
        <dbReference type="Pfam" id="PF00588"/>
    </source>
</evidence>
<reference evidence="9 10" key="1">
    <citation type="submission" date="2015-03" db="EMBL/GenBank/DDBJ databases">
        <title>Complete genome sequence of Muricauda lutaonensis CC-HSB-11T, isolated from a coastal hot spring.</title>
        <authorList>
            <person name="Kim K.M."/>
        </authorList>
    </citation>
    <scope>NUCLEOTIDE SEQUENCE [LARGE SCALE GENOMIC DNA]</scope>
    <source>
        <strain evidence="9 10">CC-HSB-11</strain>
    </source>
</reference>
<comment type="caution">
    <text evidence="7">Lacks conserved residue(s) required for the propagation of feature annotation.</text>
</comment>
<keyword evidence="6 7" id="KW-0694">RNA-binding</keyword>
<dbReference type="SUPFAM" id="SSF75217">
    <property type="entry name" value="alpha/beta knot"/>
    <property type="match status" value="1"/>
</dbReference>
<keyword evidence="10" id="KW-1185">Reference proteome</keyword>
<dbReference type="RefSeq" id="WP_045800610.1">
    <property type="nucleotide sequence ID" value="NZ_CP011071.1"/>
</dbReference>
<keyword evidence="2 7" id="KW-0489">Methyltransferase</keyword>